<evidence type="ECO:0000256" key="1">
    <source>
        <dbReference type="ARBA" id="ARBA00004141"/>
    </source>
</evidence>
<evidence type="ECO:0000256" key="6">
    <source>
        <dbReference type="SAM" id="Phobius"/>
    </source>
</evidence>
<dbReference type="PROSITE" id="PS50850">
    <property type="entry name" value="MFS"/>
    <property type="match status" value="1"/>
</dbReference>
<proteinExistence type="predicted"/>
<feature type="transmembrane region" description="Helical" evidence="6">
    <location>
        <begin position="397"/>
        <end position="417"/>
    </location>
</feature>
<evidence type="ECO:0000313" key="8">
    <source>
        <dbReference type="EMBL" id="CAG6722178.1"/>
    </source>
</evidence>
<dbReference type="GO" id="GO:0016020">
    <property type="term" value="C:membrane"/>
    <property type="evidence" value="ECO:0007669"/>
    <property type="project" value="UniProtKB-SubCell"/>
</dbReference>
<feature type="domain" description="Major facilitator superfamily (MFS) profile" evidence="7">
    <location>
        <begin position="5"/>
        <end position="483"/>
    </location>
</feature>
<reference evidence="8" key="1">
    <citation type="submission" date="2021-05" db="EMBL/GenBank/DDBJ databases">
        <authorList>
            <person name="Alioto T."/>
            <person name="Alioto T."/>
            <person name="Gomez Garrido J."/>
        </authorList>
    </citation>
    <scope>NUCLEOTIDE SEQUENCE</scope>
</reference>
<dbReference type="AlphaFoldDB" id="A0A8D8Y7N6"/>
<feature type="transmembrane region" description="Helical" evidence="6">
    <location>
        <begin position="9"/>
        <end position="28"/>
    </location>
</feature>
<keyword evidence="3 6" id="KW-0812">Transmembrane</keyword>
<feature type="transmembrane region" description="Helical" evidence="6">
    <location>
        <begin position="40"/>
        <end position="64"/>
    </location>
</feature>
<dbReference type="SUPFAM" id="SSF103473">
    <property type="entry name" value="MFS general substrate transporter"/>
    <property type="match status" value="1"/>
</dbReference>
<dbReference type="InterPro" id="IPR020846">
    <property type="entry name" value="MFS_dom"/>
</dbReference>
<feature type="transmembrane region" description="Helical" evidence="6">
    <location>
        <begin position="339"/>
        <end position="358"/>
    </location>
</feature>
<evidence type="ECO:0000256" key="2">
    <source>
        <dbReference type="ARBA" id="ARBA00022448"/>
    </source>
</evidence>
<sequence>MGSLTTHKISFICFLDLLAASLIVPLMSNYLRNDIHLSNFLIGIISSTFSLLQIVSAPVVGYLSDLCGRKTILLSCLLICAVSYFLLGLFQHIAVIILVRVVLGVFKHTQVICKAYISDICEDSSKAFSQLMTITFLGFFIGPSLGGHVIGYENGFFYVCTIAAGIFVVNFVYAYCVVYDGKRKKGTTPAAVDEVSNDTPASVNEVFNEQLLAAGDVNEVSNGHLLAAEDVNEVSNEHLLAAGPVNEVSNEHLPTARDVNAEIENSSDEVGVSDREMVLDSETLTRSSFLSYMKDTFSIEWSHYWSIFLIKFLYALSMSLFYSNYISVLTHNFGSSSQVTGYTVSFQGFVGSVSNMFVRIENKNSYSSLYYSFILLSISVLALYACANLYLLVVLLIPLSIASSLIRVLCINITMATGKQDNRNGNISGIYNSLTSVAKVITPILGGLVTDWTQDNYKTTFLVSFVFAVVATVFCKLVLIQERDRDTQKEKED</sequence>
<dbReference type="GO" id="GO:0022857">
    <property type="term" value="F:transmembrane transporter activity"/>
    <property type="evidence" value="ECO:0007669"/>
    <property type="project" value="InterPro"/>
</dbReference>
<feature type="transmembrane region" description="Helical" evidence="6">
    <location>
        <begin position="71"/>
        <end position="87"/>
    </location>
</feature>
<name>A0A8D8Y7N6_9HEMI</name>
<feature type="transmembrane region" description="Helical" evidence="6">
    <location>
        <begin position="461"/>
        <end position="479"/>
    </location>
</feature>
<protein>
    <submittedName>
        <fullName evidence="8">Major facilitator superfamily domain-containing protein 9</fullName>
    </submittedName>
</protein>
<dbReference type="EMBL" id="HBUF01363376">
    <property type="protein sequence ID" value="CAG6722178.1"/>
    <property type="molecule type" value="Transcribed_RNA"/>
</dbReference>
<dbReference type="Pfam" id="PF07690">
    <property type="entry name" value="MFS_1"/>
    <property type="match status" value="2"/>
</dbReference>
<evidence type="ECO:0000256" key="5">
    <source>
        <dbReference type="ARBA" id="ARBA00023136"/>
    </source>
</evidence>
<feature type="transmembrane region" description="Helical" evidence="6">
    <location>
        <begin position="370"/>
        <end position="391"/>
    </location>
</feature>
<dbReference type="InterPro" id="IPR036259">
    <property type="entry name" value="MFS_trans_sf"/>
</dbReference>
<accession>A0A8D8Y7N6</accession>
<keyword evidence="2" id="KW-0813">Transport</keyword>
<keyword evidence="5 6" id="KW-0472">Membrane</keyword>
<feature type="transmembrane region" description="Helical" evidence="6">
    <location>
        <begin position="429"/>
        <end position="449"/>
    </location>
</feature>
<dbReference type="PANTHER" id="PTHR23504">
    <property type="entry name" value="MAJOR FACILITATOR SUPERFAMILY DOMAIN-CONTAINING PROTEIN 10"/>
    <property type="match status" value="1"/>
</dbReference>
<feature type="transmembrane region" description="Helical" evidence="6">
    <location>
        <begin position="304"/>
        <end position="327"/>
    </location>
</feature>
<evidence type="ECO:0000256" key="4">
    <source>
        <dbReference type="ARBA" id="ARBA00022989"/>
    </source>
</evidence>
<dbReference type="Gene3D" id="1.20.1250.20">
    <property type="entry name" value="MFS general substrate transporter like domains"/>
    <property type="match status" value="1"/>
</dbReference>
<feature type="transmembrane region" description="Helical" evidence="6">
    <location>
        <begin position="156"/>
        <end position="178"/>
    </location>
</feature>
<evidence type="ECO:0000259" key="7">
    <source>
        <dbReference type="PROSITE" id="PS50850"/>
    </source>
</evidence>
<organism evidence="8">
    <name type="scientific">Cacopsylla melanoneura</name>
    <dbReference type="NCBI Taxonomy" id="428564"/>
    <lineage>
        <taxon>Eukaryota</taxon>
        <taxon>Metazoa</taxon>
        <taxon>Ecdysozoa</taxon>
        <taxon>Arthropoda</taxon>
        <taxon>Hexapoda</taxon>
        <taxon>Insecta</taxon>
        <taxon>Pterygota</taxon>
        <taxon>Neoptera</taxon>
        <taxon>Paraneoptera</taxon>
        <taxon>Hemiptera</taxon>
        <taxon>Sternorrhyncha</taxon>
        <taxon>Psylloidea</taxon>
        <taxon>Psyllidae</taxon>
        <taxon>Psyllinae</taxon>
        <taxon>Cacopsylla</taxon>
    </lineage>
</organism>
<comment type="subcellular location">
    <subcellularLocation>
        <location evidence="1">Membrane</location>
        <topology evidence="1">Multi-pass membrane protein</topology>
    </subcellularLocation>
</comment>
<keyword evidence="4 6" id="KW-1133">Transmembrane helix</keyword>
<dbReference type="InterPro" id="IPR011701">
    <property type="entry name" value="MFS"/>
</dbReference>
<dbReference type="PANTHER" id="PTHR23504:SF14">
    <property type="entry name" value="MAJOR FACILITATOR SUPERFAMILY DOMAIN-CONTAINING PROTEIN 9"/>
    <property type="match status" value="1"/>
</dbReference>
<evidence type="ECO:0000256" key="3">
    <source>
        <dbReference type="ARBA" id="ARBA00022692"/>
    </source>
</evidence>